<dbReference type="EMBL" id="SNRW01026244">
    <property type="protein sequence ID" value="KAA6360936.1"/>
    <property type="molecule type" value="Genomic_DNA"/>
</dbReference>
<sequence>MKAKTNFEFLGWAWETQNLTVRMP</sequence>
<gene>
    <name evidence="1" type="ORF">EZS28_043535</name>
</gene>
<evidence type="ECO:0000313" key="1">
    <source>
        <dbReference type="EMBL" id="KAA6360936.1"/>
    </source>
</evidence>
<accession>A0A5J4TQY6</accession>
<protein>
    <submittedName>
        <fullName evidence="1">Uncharacterized protein</fullName>
    </submittedName>
</protein>
<organism evidence="1 2">
    <name type="scientific">Streblomastix strix</name>
    <dbReference type="NCBI Taxonomy" id="222440"/>
    <lineage>
        <taxon>Eukaryota</taxon>
        <taxon>Metamonada</taxon>
        <taxon>Preaxostyla</taxon>
        <taxon>Oxymonadida</taxon>
        <taxon>Streblomastigidae</taxon>
        <taxon>Streblomastix</taxon>
    </lineage>
</organism>
<reference evidence="1 2" key="1">
    <citation type="submission" date="2019-03" db="EMBL/GenBank/DDBJ databases">
        <title>Single cell metagenomics reveals metabolic interactions within the superorganism composed of flagellate Streblomastix strix and complex community of Bacteroidetes bacteria on its surface.</title>
        <authorList>
            <person name="Treitli S.C."/>
            <person name="Kolisko M."/>
            <person name="Husnik F."/>
            <person name="Keeling P."/>
            <person name="Hampl V."/>
        </authorList>
    </citation>
    <scope>NUCLEOTIDE SEQUENCE [LARGE SCALE GENOMIC DNA]</scope>
    <source>
        <strain evidence="1">ST1C</strain>
    </source>
</reference>
<evidence type="ECO:0000313" key="2">
    <source>
        <dbReference type="Proteomes" id="UP000324800"/>
    </source>
</evidence>
<proteinExistence type="predicted"/>
<dbReference type="Proteomes" id="UP000324800">
    <property type="component" value="Unassembled WGS sequence"/>
</dbReference>
<name>A0A5J4TQY6_9EUKA</name>
<dbReference type="AlphaFoldDB" id="A0A5J4TQY6"/>
<feature type="non-terminal residue" evidence="1">
    <location>
        <position position="24"/>
    </location>
</feature>
<comment type="caution">
    <text evidence="1">The sequence shown here is derived from an EMBL/GenBank/DDBJ whole genome shotgun (WGS) entry which is preliminary data.</text>
</comment>